<dbReference type="PROSITE" id="PS50097">
    <property type="entry name" value="BTB"/>
    <property type="match status" value="1"/>
</dbReference>
<dbReference type="Pfam" id="PF00651">
    <property type="entry name" value="BTB"/>
    <property type="match status" value="1"/>
</dbReference>
<organism evidence="7 8">
    <name type="scientific">Arabidopsis suecica</name>
    <name type="common">Swedish thale-cress</name>
    <name type="synonym">Cardaminopsis suecica</name>
    <dbReference type="NCBI Taxonomy" id="45249"/>
    <lineage>
        <taxon>Eukaryota</taxon>
        <taxon>Viridiplantae</taxon>
        <taxon>Streptophyta</taxon>
        <taxon>Embryophyta</taxon>
        <taxon>Tracheophyta</taxon>
        <taxon>Spermatophyta</taxon>
        <taxon>Magnoliopsida</taxon>
        <taxon>eudicotyledons</taxon>
        <taxon>Gunneridae</taxon>
        <taxon>Pentapetalae</taxon>
        <taxon>rosids</taxon>
        <taxon>malvids</taxon>
        <taxon>Brassicales</taxon>
        <taxon>Brassicaceae</taxon>
        <taxon>Camelineae</taxon>
        <taxon>Arabidopsis</taxon>
    </lineage>
</organism>
<dbReference type="CDD" id="cd18312">
    <property type="entry name" value="BTB_POZ_NPY3-like"/>
    <property type="match status" value="1"/>
</dbReference>
<reference evidence="7 8" key="1">
    <citation type="submission" date="2020-12" db="EMBL/GenBank/DDBJ databases">
        <title>Concerted genomic and epigenomic changes stabilize Arabidopsis allopolyploids.</title>
        <authorList>
            <person name="Chen Z."/>
        </authorList>
    </citation>
    <scope>NUCLEOTIDE SEQUENCE [LARGE SCALE GENOMIC DNA]</scope>
    <source>
        <strain evidence="7">As9502</strain>
        <tissue evidence="7">Leaf</tissue>
    </source>
</reference>
<dbReference type="InterPro" id="IPR000210">
    <property type="entry name" value="BTB/POZ_dom"/>
</dbReference>
<comment type="caution">
    <text evidence="7">The sequence shown here is derived from an EMBL/GenBank/DDBJ whole genome shotgun (WGS) entry which is preliminary data.</text>
</comment>
<evidence type="ECO:0000313" key="8">
    <source>
        <dbReference type="Proteomes" id="UP000694251"/>
    </source>
</evidence>
<evidence type="ECO:0000313" key="7">
    <source>
        <dbReference type="EMBL" id="KAG7537034.1"/>
    </source>
</evidence>
<dbReference type="AlphaFoldDB" id="A0A8T1Y154"/>
<evidence type="ECO:0000256" key="2">
    <source>
        <dbReference type="ARBA" id="ARBA00022786"/>
    </source>
</evidence>
<evidence type="ECO:0000259" key="5">
    <source>
        <dbReference type="PROSITE" id="PS50097"/>
    </source>
</evidence>
<keyword evidence="7" id="KW-0239">DNA-directed DNA polymerase</keyword>
<feature type="region of interest" description="Disordered" evidence="4">
    <location>
        <begin position="728"/>
        <end position="748"/>
    </location>
</feature>
<comment type="similarity">
    <text evidence="3">Belongs to the NPH3 family.</text>
</comment>
<gene>
    <name evidence="7" type="ORF">ISN44_As13g009600</name>
</gene>
<dbReference type="EMBL" id="JAEFBJ010000013">
    <property type="protein sequence ID" value="KAG7537034.1"/>
    <property type="molecule type" value="Genomic_DNA"/>
</dbReference>
<accession>A0A8T1Y154</accession>
<dbReference type="SMART" id="SM00225">
    <property type="entry name" value="BTB"/>
    <property type="match status" value="1"/>
</dbReference>
<evidence type="ECO:0000259" key="6">
    <source>
        <dbReference type="PROSITE" id="PS51649"/>
    </source>
</evidence>
<dbReference type="PROSITE" id="PS51649">
    <property type="entry name" value="NPH3"/>
    <property type="match status" value="1"/>
</dbReference>
<sequence length="800" mass="91550">MGSINRPFYESYRRGKDTKRKWIGKSKGQIGPSIHDWLRIVVRMEEGNKKAKGRINERIEEESNPHVGQEVRPGRGTNERQWSTDAETSGTGRYSAKAYERSEDPIYMIENNIPIDLVHYLENQISKPLLRVFELVYKDARKELLYRPNMRSTSIDAPSNVGIMKFVNKTLNFIGCKAPVSIKDGSSVASSPISSPNISTLLKIKVLSWSKETGLPASVHVRVCNKSFNLHKTLLCTKSGYFKEREDQLSEIEIPHEFPGGAETFEKIMLFIYGCPTLIHPFNIAGLRCAAQFLEMTEQHSTGNLCERFDLYLNQVVLQNWDDTLVVLKKCQDLFPWSEDLLIVSRCIESLAFTACMEILDPERRREKPVVMLEGLVNQPWEYTTVEKIINQDTWIKDLTDLPFEFFRQVIGSLRRQGMKERYVSPLIVFYASKSVIPEGQSNTDILQRALDLLLTRDKAYRFVPVGFYFACLAHNLKHETVLKLQDQIVSLLHTAHTENFIYPKAGNRQVAFSQELLTMESLFSTYVSTESEGHLTSSPSNMRVGNLWDIYLSRLPYDKEMKTTRFIELIETNPMSFRESHDQLYLAVNAFLQVHTTISQEEKGSICNYLNCQKLSQATSLQLVKNEQMPLRLVVQALFIQQLNTHQAFKDCSDSFRFTNSADFSGSVVPSSRPLTSQQSPCTDDETGARNRPLCFLMQKDATLDEYESTSFRIHNLEEQLVSLKKSLQSHNNPKKPTCLGKRSASRNKNSFGQVTTACIGSVSFTSQRNYANKLLRVLRRVILFGSRKTNRKTDESER</sequence>
<feature type="domain" description="BTB" evidence="5">
    <location>
        <begin position="217"/>
        <end position="281"/>
    </location>
</feature>
<dbReference type="InterPro" id="IPR043454">
    <property type="entry name" value="NPH3/RPT2-like"/>
</dbReference>
<keyword evidence="7" id="KW-0808">Transferase</keyword>
<feature type="domain" description="NPH3" evidence="6">
    <location>
        <begin position="393"/>
        <end position="645"/>
    </location>
</feature>
<proteinExistence type="inferred from homology"/>
<keyword evidence="7" id="KW-0548">Nucleotidyltransferase</keyword>
<dbReference type="GO" id="GO:0003887">
    <property type="term" value="F:DNA-directed DNA polymerase activity"/>
    <property type="evidence" value="ECO:0007669"/>
    <property type="project" value="UniProtKB-KW"/>
</dbReference>
<evidence type="ECO:0000256" key="3">
    <source>
        <dbReference type="PROSITE-ProRule" id="PRU00982"/>
    </source>
</evidence>
<dbReference type="Pfam" id="PF03000">
    <property type="entry name" value="NPH3"/>
    <property type="match status" value="1"/>
</dbReference>
<evidence type="ECO:0000256" key="4">
    <source>
        <dbReference type="SAM" id="MobiDB-lite"/>
    </source>
</evidence>
<dbReference type="Proteomes" id="UP000694251">
    <property type="component" value="Chromosome 13"/>
</dbReference>
<dbReference type="OrthoDB" id="624345at2759"/>
<dbReference type="InterPro" id="IPR027356">
    <property type="entry name" value="NPH3_dom"/>
</dbReference>
<name>A0A8T1Y154_ARASU</name>
<evidence type="ECO:0000256" key="1">
    <source>
        <dbReference type="ARBA" id="ARBA00004906"/>
    </source>
</evidence>
<keyword evidence="8" id="KW-1185">Reference proteome</keyword>
<protein>
    <submittedName>
        <fullName evidence="7">DNA-directed DNA polymerase family B multifunctional domain</fullName>
    </submittedName>
</protein>
<feature type="compositionally biased region" description="Polar residues" evidence="4">
    <location>
        <begin position="79"/>
        <end position="92"/>
    </location>
</feature>
<keyword evidence="2" id="KW-0833">Ubl conjugation pathway</keyword>
<feature type="region of interest" description="Disordered" evidence="4">
    <location>
        <begin position="58"/>
        <end position="93"/>
    </location>
</feature>
<dbReference type="PANTHER" id="PTHR32370">
    <property type="entry name" value="OS12G0117600 PROTEIN"/>
    <property type="match status" value="1"/>
</dbReference>
<comment type="pathway">
    <text evidence="1">Protein modification; protein ubiquitination.</text>
</comment>